<dbReference type="Proteomes" id="UP000789572">
    <property type="component" value="Unassembled WGS sequence"/>
</dbReference>
<dbReference type="AlphaFoldDB" id="A0A9N9C425"/>
<proteinExistence type="predicted"/>
<feature type="region of interest" description="Disordered" evidence="1">
    <location>
        <begin position="1"/>
        <end position="23"/>
    </location>
</feature>
<keyword evidence="3" id="KW-1185">Reference proteome</keyword>
<comment type="caution">
    <text evidence="2">The sequence shown here is derived from an EMBL/GenBank/DDBJ whole genome shotgun (WGS) entry which is preliminary data.</text>
</comment>
<feature type="region of interest" description="Disordered" evidence="1">
    <location>
        <begin position="53"/>
        <end position="115"/>
    </location>
</feature>
<name>A0A9N9C425_9GLOM</name>
<sequence length="139" mass="13963">MLGSGTKQVARMSKHPKFGMPKVPSIINECNCNKDDANGLTKESTIVDALCKDVNNQSPKPSTANNTTSTGGGNNKPGYGSGDDSTPGNASGDGSGNDNATDTSTNDSSPAPATNAAVSVQWAGSFMVTLGAVVVGLTL</sequence>
<protein>
    <submittedName>
        <fullName evidence="2">7090_t:CDS:1</fullName>
    </submittedName>
</protein>
<evidence type="ECO:0000256" key="1">
    <source>
        <dbReference type="SAM" id="MobiDB-lite"/>
    </source>
</evidence>
<reference evidence="2" key="1">
    <citation type="submission" date="2021-06" db="EMBL/GenBank/DDBJ databases">
        <authorList>
            <person name="Kallberg Y."/>
            <person name="Tangrot J."/>
            <person name="Rosling A."/>
        </authorList>
    </citation>
    <scope>NUCLEOTIDE SEQUENCE</scope>
    <source>
        <strain evidence="2">IA702</strain>
    </source>
</reference>
<feature type="compositionally biased region" description="Polar residues" evidence="1">
    <location>
        <begin position="101"/>
        <end position="115"/>
    </location>
</feature>
<evidence type="ECO:0000313" key="3">
    <source>
        <dbReference type="Proteomes" id="UP000789572"/>
    </source>
</evidence>
<feature type="compositionally biased region" description="Low complexity" evidence="1">
    <location>
        <begin position="88"/>
        <end position="100"/>
    </location>
</feature>
<gene>
    <name evidence="2" type="ORF">POCULU_LOCUS6717</name>
</gene>
<organism evidence="2 3">
    <name type="scientific">Paraglomus occultum</name>
    <dbReference type="NCBI Taxonomy" id="144539"/>
    <lineage>
        <taxon>Eukaryota</taxon>
        <taxon>Fungi</taxon>
        <taxon>Fungi incertae sedis</taxon>
        <taxon>Mucoromycota</taxon>
        <taxon>Glomeromycotina</taxon>
        <taxon>Glomeromycetes</taxon>
        <taxon>Paraglomerales</taxon>
        <taxon>Paraglomeraceae</taxon>
        <taxon>Paraglomus</taxon>
    </lineage>
</organism>
<dbReference type="EMBL" id="CAJVPJ010001309">
    <property type="protein sequence ID" value="CAG8585795.1"/>
    <property type="molecule type" value="Genomic_DNA"/>
</dbReference>
<feature type="compositionally biased region" description="Gly residues" evidence="1">
    <location>
        <begin position="70"/>
        <end position="81"/>
    </location>
</feature>
<accession>A0A9N9C425</accession>
<evidence type="ECO:0000313" key="2">
    <source>
        <dbReference type="EMBL" id="CAG8585795.1"/>
    </source>
</evidence>